<reference evidence="2" key="1">
    <citation type="journal article" date="2019" name="Int. J. Syst. Evol. Microbiol.">
        <title>The Global Catalogue of Microorganisms (GCM) 10K type strain sequencing project: providing services to taxonomists for standard genome sequencing and annotation.</title>
        <authorList>
            <consortium name="The Broad Institute Genomics Platform"/>
            <consortium name="The Broad Institute Genome Sequencing Center for Infectious Disease"/>
            <person name="Wu L."/>
            <person name="Ma J."/>
        </authorList>
    </citation>
    <scope>NUCLEOTIDE SEQUENCE [LARGE SCALE GENOMIC DNA]</scope>
    <source>
        <strain evidence="2">KCTC 42087</strain>
    </source>
</reference>
<proteinExistence type="predicted"/>
<accession>A0ABW1AIC1</accession>
<name>A0ABW1AIC1_9ACTN</name>
<dbReference type="Proteomes" id="UP001596074">
    <property type="component" value="Unassembled WGS sequence"/>
</dbReference>
<dbReference type="EMBL" id="JBHSON010000152">
    <property type="protein sequence ID" value="MFC5754399.1"/>
    <property type="molecule type" value="Genomic_DNA"/>
</dbReference>
<dbReference type="RefSeq" id="WP_378292453.1">
    <property type="nucleotide sequence ID" value="NZ_JBHSON010000152.1"/>
</dbReference>
<organism evidence="1 2">
    <name type="scientific">Actinomadura rugatobispora</name>
    <dbReference type="NCBI Taxonomy" id="1994"/>
    <lineage>
        <taxon>Bacteria</taxon>
        <taxon>Bacillati</taxon>
        <taxon>Actinomycetota</taxon>
        <taxon>Actinomycetes</taxon>
        <taxon>Streptosporangiales</taxon>
        <taxon>Thermomonosporaceae</taxon>
        <taxon>Actinomadura</taxon>
    </lineage>
</organism>
<evidence type="ECO:0000313" key="2">
    <source>
        <dbReference type="Proteomes" id="UP001596074"/>
    </source>
</evidence>
<evidence type="ECO:0000313" key="1">
    <source>
        <dbReference type="EMBL" id="MFC5754399.1"/>
    </source>
</evidence>
<comment type="caution">
    <text evidence="1">The sequence shown here is derived from an EMBL/GenBank/DDBJ whole genome shotgun (WGS) entry which is preliminary data.</text>
</comment>
<sequence length="59" mass="6325">MERESAPRPLDLDARLKDIDGHTCEGFHANPRVEIIGSLPGMGPILGTESIAIVGDLSR</sequence>
<protein>
    <submittedName>
        <fullName evidence="1">Uncharacterized protein</fullName>
    </submittedName>
</protein>
<keyword evidence="2" id="KW-1185">Reference proteome</keyword>
<gene>
    <name evidence="1" type="ORF">ACFPZN_53055</name>
</gene>